<dbReference type="PANTHER" id="PTHR32329:SF4">
    <property type="entry name" value="ACTIVATOR OF 2-HYDROXYACYL-COA DEHYDRATASE"/>
    <property type="match status" value="1"/>
</dbReference>
<dbReference type="InterPro" id="IPR051805">
    <property type="entry name" value="Dehydratase_Activator_Redct"/>
</dbReference>
<evidence type="ECO:0000259" key="1">
    <source>
        <dbReference type="Pfam" id="PF01869"/>
    </source>
</evidence>
<evidence type="ECO:0000313" key="2">
    <source>
        <dbReference type="EMBL" id="GAG63182.1"/>
    </source>
</evidence>
<dbReference type="Gene3D" id="3.30.420.40">
    <property type="match status" value="2"/>
</dbReference>
<dbReference type="InterPro" id="IPR002731">
    <property type="entry name" value="ATPase_BadF"/>
</dbReference>
<sequence>MNRAKDVLAKAYQLSKGNPIEDTKEIFAKLRDQVESAGATLEILGVGVTGYAKDVLKDVLRTDTAIVETVAHTEAALHFYKNVDVICDIGGQDIKIMILKNGKVKDFKLNTQCSAGNGYFLQSTTQDFRIPVEHYADVAFEAEAMPNFSYGCAIFMQSDIVNFQRQGWKPQEIMAGLASCPPSSMTEPVSG</sequence>
<dbReference type="EMBL" id="BART01003893">
    <property type="protein sequence ID" value="GAG63182.1"/>
    <property type="molecule type" value="Genomic_DNA"/>
</dbReference>
<gene>
    <name evidence="2" type="ORF">S01H4_10272</name>
</gene>
<protein>
    <recommendedName>
        <fullName evidence="1">ATPase BadF/BadG/BcrA/BcrD type domain-containing protein</fullName>
    </recommendedName>
</protein>
<proteinExistence type="predicted"/>
<reference evidence="2" key="1">
    <citation type="journal article" date="2014" name="Front. Microbiol.">
        <title>High frequency of phylogenetically diverse reductive dehalogenase-homologous genes in deep subseafloor sedimentary metagenomes.</title>
        <authorList>
            <person name="Kawai M."/>
            <person name="Futagami T."/>
            <person name="Toyoda A."/>
            <person name="Takaki Y."/>
            <person name="Nishi S."/>
            <person name="Hori S."/>
            <person name="Arai W."/>
            <person name="Tsubouchi T."/>
            <person name="Morono Y."/>
            <person name="Uchiyama I."/>
            <person name="Ito T."/>
            <person name="Fujiyama A."/>
            <person name="Inagaki F."/>
            <person name="Takami H."/>
        </authorList>
    </citation>
    <scope>NUCLEOTIDE SEQUENCE</scope>
    <source>
        <strain evidence="2">Expedition CK06-06</strain>
    </source>
</reference>
<dbReference type="SUPFAM" id="SSF53067">
    <property type="entry name" value="Actin-like ATPase domain"/>
    <property type="match status" value="1"/>
</dbReference>
<dbReference type="InterPro" id="IPR043129">
    <property type="entry name" value="ATPase_NBD"/>
</dbReference>
<comment type="caution">
    <text evidence="2">The sequence shown here is derived from an EMBL/GenBank/DDBJ whole genome shotgun (WGS) entry which is preliminary data.</text>
</comment>
<organism evidence="2">
    <name type="scientific">marine sediment metagenome</name>
    <dbReference type="NCBI Taxonomy" id="412755"/>
    <lineage>
        <taxon>unclassified sequences</taxon>
        <taxon>metagenomes</taxon>
        <taxon>ecological metagenomes</taxon>
    </lineage>
</organism>
<name>X0ZZ71_9ZZZZ</name>
<dbReference type="Pfam" id="PF01869">
    <property type="entry name" value="BcrAD_BadFG"/>
    <property type="match status" value="1"/>
</dbReference>
<dbReference type="AlphaFoldDB" id="X0ZZ71"/>
<accession>X0ZZ71</accession>
<dbReference type="PANTHER" id="PTHR32329">
    <property type="entry name" value="BIFUNCTIONAL PROTEIN [INCLUDES 2-HYDROXYACYL-COA DEHYDRATASE (N-TER) AND ITS ACTIVATOR DOMAIN (C_TERM)-RELATED"/>
    <property type="match status" value="1"/>
</dbReference>
<feature type="domain" description="ATPase BadF/BadG/BcrA/BcrD type" evidence="1">
    <location>
        <begin position="1"/>
        <end position="179"/>
    </location>
</feature>